<protein>
    <submittedName>
        <fullName evidence="1">Uncharacterized protein</fullName>
    </submittedName>
</protein>
<dbReference type="AlphaFoldDB" id="A0A6C0LTW1"/>
<sequence>MSKQQKVNAFDKLMRASRQLNDVYHVELYDDGVLRYTDTPPESRWSSAPFNSCIRRGSRKYTTKIQLHDKRTSARVTYHPKFRLQKIPVHHLKSALQKNVRTGNVIGALNIAWTCTCNPDGLRDLLRRLPIIAIEDAIVPFNFNLITWLMLASHSHSYEFTNHDIQQIIKFVYYIATVMYRDPMFDIVEDAPVFNIANTPLANSIILRESFGGMKGDIEMLKCAAKKWQCRYDDKIALVSYNTVFGFMKPGKYVHERMINETDIPLSAVDFHCDSRIIENIPRDETSYTKEIQKKAMWDCSSSLNLKTDWINGKFLHTGDDTMYAQKQLAKLSCKKYEPETEIERVWASIHNHVRGSAAFIIQRIIRGIKASECV</sequence>
<evidence type="ECO:0000313" key="1">
    <source>
        <dbReference type="EMBL" id="QHU33445.1"/>
    </source>
</evidence>
<organism evidence="1">
    <name type="scientific">viral metagenome</name>
    <dbReference type="NCBI Taxonomy" id="1070528"/>
    <lineage>
        <taxon>unclassified sequences</taxon>
        <taxon>metagenomes</taxon>
        <taxon>organismal metagenomes</taxon>
    </lineage>
</organism>
<name>A0A6C0LTW1_9ZZZZ</name>
<accession>A0A6C0LTW1</accession>
<proteinExistence type="predicted"/>
<dbReference type="EMBL" id="MN740557">
    <property type="protein sequence ID" value="QHU33445.1"/>
    <property type="molecule type" value="Genomic_DNA"/>
</dbReference>
<reference evidence="1" key="1">
    <citation type="journal article" date="2020" name="Nature">
        <title>Giant virus diversity and host interactions through global metagenomics.</title>
        <authorList>
            <person name="Schulz F."/>
            <person name="Roux S."/>
            <person name="Paez-Espino D."/>
            <person name="Jungbluth S."/>
            <person name="Walsh D.A."/>
            <person name="Denef V.J."/>
            <person name="McMahon K.D."/>
            <person name="Konstantinidis K.T."/>
            <person name="Eloe-Fadrosh E.A."/>
            <person name="Kyrpides N.C."/>
            <person name="Woyke T."/>
        </authorList>
    </citation>
    <scope>NUCLEOTIDE SEQUENCE</scope>
    <source>
        <strain evidence="1">GVMAG-S-1016704-121</strain>
    </source>
</reference>